<keyword evidence="2 8" id="KW-0732">Signal</keyword>
<evidence type="ECO:0000256" key="1">
    <source>
        <dbReference type="ARBA" id="ARBA00004370"/>
    </source>
</evidence>
<feature type="signal peptide" evidence="8">
    <location>
        <begin position="1"/>
        <end position="21"/>
    </location>
</feature>
<evidence type="ECO:0000256" key="4">
    <source>
        <dbReference type="ARBA" id="ARBA00023136"/>
    </source>
</evidence>
<protein>
    <recommendedName>
        <fullName evidence="9">Serine-threonine/tyrosine-protein kinase catalytic domain-containing protein</fullName>
    </recommendedName>
</protein>
<dbReference type="Gene3D" id="1.10.510.10">
    <property type="entry name" value="Transferase(Phosphotransferase) domain 1"/>
    <property type="match status" value="1"/>
</dbReference>
<comment type="caution">
    <text evidence="10">The sequence shown here is derived from an EMBL/GenBank/DDBJ whole genome shotgun (WGS) entry which is preliminary data.</text>
</comment>
<feature type="transmembrane region" description="Helical" evidence="7">
    <location>
        <begin position="204"/>
        <end position="228"/>
    </location>
</feature>
<dbReference type="Pfam" id="PF00560">
    <property type="entry name" value="LRR_1"/>
    <property type="match status" value="4"/>
</dbReference>
<feature type="compositionally biased region" description="Low complexity" evidence="6">
    <location>
        <begin position="408"/>
        <end position="436"/>
    </location>
</feature>
<keyword evidence="7" id="KW-0812">Transmembrane</keyword>
<accession>A0ABR2T700</accession>
<dbReference type="Gene3D" id="3.30.200.20">
    <property type="entry name" value="Phosphorylase Kinase, domain 1"/>
    <property type="match status" value="1"/>
</dbReference>
<gene>
    <name evidence="10" type="ORF">V6N11_018119</name>
</gene>
<keyword evidence="7" id="KW-1133">Transmembrane helix</keyword>
<dbReference type="Gene3D" id="3.80.10.10">
    <property type="entry name" value="Ribonuclease Inhibitor"/>
    <property type="match status" value="1"/>
</dbReference>
<dbReference type="InterPro" id="IPR032675">
    <property type="entry name" value="LRR_dom_sf"/>
</dbReference>
<name>A0ABR2T700_9ROSI</name>
<dbReference type="Pfam" id="PF07714">
    <property type="entry name" value="PK_Tyr_Ser-Thr"/>
    <property type="match status" value="1"/>
</dbReference>
<evidence type="ECO:0000313" key="11">
    <source>
        <dbReference type="Proteomes" id="UP001396334"/>
    </source>
</evidence>
<comment type="subcellular location">
    <subcellularLocation>
        <location evidence="1">Membrane</location>
    </subcellularLocation>
</comment>
<organism evidence="10 11">
    <name type="scientific">Hibiscus sabdariffa</name>
    <name type="common">roselle</name>
    <dbReference type="NCBI Taxonomy" id="183260"/>
    <lineage>
        <taxon>Eukaryota</taxon>
        <taxon>Viridiplantae</taxon>
        <taxon>Streptophyta</taxon>
        <taxon>Embryophyta</taxon>
        <taxon>Tracheophyta</taxon>
        <taxon>Spermatophyta</taxon>
        <taxon>Magnoliopsida</taxon>
        <taxon>eudicotyledons</taxon>
        <taxon>Gunneridae</taxon>
        <taxon>Pentapetalae</taxon>
        <taxon>rosids</taxon>
        <taxon>malvids</taxon>
        <taxon>Malvales</taxon>
        <taxon>Malvaceae</taxon>
        <taxon>Malvoideae</taxon>
        <taxon>Hibiscus</taxon>
    </lineage>
</organism>
<feature type="region of interest" description="Disordered" evidence="6">
    <location>
        <begin position="408"/>
        <end position="438"/>
    </location>
</feature>
<dbReference type="InterPro" id="IPR011009">
    <property type="entry name" value="Kinase-like_dom_sf"/>
</dbReference>
<sequence length="453" mass="49959">MIWRLRLGGCISAVCLCICSSHYPSFRSWCITSCEEAIAPELGLLSHLRILDFMWNELTGTIPKGIGHISPLRLRLLNGNKLFGSMPDELGYLSNLNRLQLDQNNISGPIPNNFVNMRRVRYLHLNNNSLSGQIPRELSQIPTLLHLLLDNNNLSGCLPPEFSNLPSLCILDLFGPYELLNFTLLGPYGDIKFEAETKGISKGVLVGVVVGGAACAIVVYAILTILIARRHAGQCQAKSRNRLSTKGQREFLTEIKLLSRLHHRNQVSLVGYCDEEEEHMLVYEFMPNGTLRDWLSAPALEDEGTVADHVSTVVRGTPGYLDPEYFLTHKLTDRSDVYSLGDVNNAHQSGMTFSIIDSRIGCYPSECIERFIGLALSCCQDKTENRPSMQDVVKELECILKMTPETESVSSDSASSNSNSGKLLPSSSTSYCSSPSVLGSDLISSVVSSITPR</sequence>
<evidence type="ECO:0000256" key="8">
    <source>
        <dbReference type="SAM" id="SignalP"/>
    </source>
</evidence>
<dbReference type="Proteomes" id="UP001396334">
    <property type="component" value="Unassembled WGS sequence"/>
</dbReference>
<feature type="domain" description="Serine-threonine/tyrosine-protein kinase catalytic" evidence="9">
    <location>
        <begin position="233"/>
        <end position="298"/>
    </location>
</feature>
<evidence type="ECO:0000256" key="3">
    <source>
        <dbReference type="ARBA" id="ARBA00022737"/>
    </source>
</evidence>
<keyword evidence="3" id="KW-0677">Repeat</keyword>
<evidence type="ECO:0000313" key="10">
    <source>
        <dbReference type="EMBL" id="KAK9033081.1"/>
    </source>
</evidence>
<evidence type="ECO:0000256" key="7">
    <source>
        <dbReference type="SAM" id="Phobius"/>
    </source>
</evidence>
<dbReference type="PANTHER" id="PTHR45974:SF216">
    <property type="entry name" value="PROTEIN KINASE DOMAIN-CONTAINING PROTEIN"/>
    <property type="match status" value="1"/>
</dbReference>
<evidence type="ECO:0000256" key="6">
    <source>
        <dbReference type="SAM" id="MobiDB-lite"/>
    </source>
</evidence>
<proteinExistence type="predicted"/>
<reference evidence="10 11" key="1">
    <citation type="journal article" date="2024" name="G3 (Bethesda)">
        <title>Genome assembly of Hibiscus sabdariffa L. provides insights into metabolisms of medicinal natural products.</title>
        <authorList>
            <person name="Kim T."/>
        </authorList>
    </citation>
    <scope>NUCLEOTIDE SEQUENCE [LARGE SCALE GENOMIC DNA]</scope>
    <source>
        <strain evidence="10">TK-2024</strain>
        <tissue evidence="10">Old leaves</tissue>
    </source>
</reference>
<keyword evidence="11" id="KW-1185">Reference proteome</keyword>
<dbReference type="PANTHER" id="PTHR45974">
    <property type="entry name" value="RECEPTOR-LIKE PROTEIN 55"/>
    <property type="match status" value="1"/>
</dbReference>
<dbReference type="SUPFAM" id="SSF52058">
    <property type="entry name" value="L domain-like"/>
    <property type="match status" value="1"/>
</dbReference>
<dbReference type="SUPFAM" id="SSF56112">
    <property type="entry name" value="Protein kinase-like (PK-like)"/>
    <property type="match status" value="1"/>
</dbReference>
<keyword evidence="5" id="KW-0325">Glycoprotein</keyword>
<dbReference type="InterPro" id="IPR001245">
    <property type="entry name" value="Ser-Thr/Tyr_kinase_cat_dom"/>
</dbReference>
<dbReference type="EMBL" id="JBBPBN010000008">
    <property type="protein sequence ID" value="KAK9033081.1"/>
    <property type="molecule type" value="Genomic_DNA"/>
</dbReference>
<evidence type="ECO:0000256" key="2">
    <source>
        <dbReference type="ARBA" id="ARBA00022729"/>
    </source>
</evidence>
<dbReference type="InterPro" id="IPR001611">
    <property type="entry name" value="Leu-rich_rpt"/>
</dbReference>
<evidence type="ECO:0000256" key="5">
    <source>
        <dbReference type="ARBA" id="ARBA00023180"/>
    </source>
</evidence>
<feature type="chain" id="PRO_5047364394" description="Serine-threonine/tyrosine-protein kinase catalytic domain-containing protein" evidence="8">
    <location>
        <begin position="22"/>
        <end position="453"/>
    </location>
</feature>
<evidence type="ECO:0000259" key="9">
    <source>
        <dbReference type="Pfam" id="PF07714"/>
    </source>
</evidence>
<keyword evidence="4 7" id="KW-0472">Membrane</keyword>